<gene>
    <name evidence="1" type="ORF">QSP1433_LOCUS6714</name>
</gene>
<organism evidence="1">
    <name type="scientific">Mucochytrium quahogii</name>
    <dbReference type="NCBI Taxonomy" id="96639"/>
    <lineage>
        <taxon>Eukaryota</taxon>
        <taxon>Sar</taxon>
        <taxon>Stramenopiles</taxon>
        <taxon>Bigyra</taxon>
        <taxon>Labyrinthulomycetes</taxon>
        <taxon>Thraustochytrida</taxon>
        <taxon>Thraustochytriidae</taxon>
        <taxon>Mucochytrium</taxon>
    </lineage>
</organism>
<dbReference type="Gene3D" id="3.80.10.10">
    <property type="entry name" value="Ribonuclease Inhibitor"/>
    <property type="match status" value="3"/>
</dbReference>
<evidence type="ECO:0000313" key="1">
    <source>
        <dbReference type="EMBL" id="CAD9679887.1"/>
    </source>
</evidence>
<dbReference type="PANTHER" id="PTHR24114:SF2">
    <property type="entry name" value="F-BOX DOMAIN-CONTAINING PROTEIN-RELATED"/>
    <property type="match status" value="1"/>
</dbReference>
<dbReference type="PANTHER" id="PTHR24114">
    <property type="entry name" value="LEUCINE RICH REPEAT FAMILY PROTEIN"/>
    <property type="match status" value="1"/>
</dbReference>
<dbReference type="AlphaFoldDB" id="A0A7S2RT31"/>
<reference evidence="1" key="1">
    <citation type="submission" date="2021-01" db="EMBL/GenBank/DDBJ databases">
        <authorList>
            <person name="Corre E."/>
            <person name="Pelletier E."/>
            <person name="Niang G."/>
            <person name="Scheremetjew M."/>
            <person name="Finn R."/>
            <person name="Kale V."/>
            <person name="Holt S."/>
            <person name="Cochrane G."/>
            <person name="Meng A."/>
            <person name="Brown T."/>
            <person name="Cohen L."/>
        </authorList>
    </citation>
    <scope>NUCLEOTIDE SEQUENCE</scope>
    <source>
        <strain evidence="1">NY070348D</strain>
    </source>
</reference>
<protein>
    <submittedName>
        <fullName evidence="1">Uncharacterized protein</fullName>
    </submittedName>
</protein>
<dbReference type="InterPro" id="IPR052394">
    <property type="entry name" value="LRR-containing"/>
</dbReference>
<name>A0A7S2RT31_9STRA</name>
<sequence>MSEFIEAYLSSCKACAVEERQLVIDAIPTGAKVLEGSKVEFVLDGSSLELFGNRVTNSDLQAIASAVRVSGLAVEKLDLRYNHLDDHAIESLLDILLHGQLCHLDVTSNSFTSLGIQKILSALETEPNSLTHLVVNSNELGPETGMYLAKLLRQNSKLQHIDFGGTEQNTDSLIAICSAMRENTTVRYLNFDNPRFFSHDDETTVHISNMIKDNNTLRGISLAKHSITCRGAEILSDALLHNRSIKVVNLAQNDICVEGAQALSRVILSQNNQLQSLDLRGNRVANDGATALGDGLEFSKCLAHLDLSHNEIRGPGLSAIARGLSRNASITSLKLWGNDFDLASSKLFYSLYTGRFTHHKVDLDFEPYIPSHRFSSARDGEVFEEKSYLEDIHIARNE</sequence>
<dbReference type="InterPro" id="IPR001611">
    <property type="entry name" value="Leu-rich_rpt"/>
</dbReference>
<dbReference type="Pfam" id="PF13516">
    <property type="entry name" value="LRR_6"/>
    <property type="match status" value="4"/>
</dbReference>
<dbReference type="SUPFAM" id="SSF52047">
    <property type="entry name" value="RNI-like"/>
    <property type="match status" value="1"/>
</dbReference>
<accession>A0A7S2RT31</accession>
<dbReference type="SMART" id="SM00368">
    <property type="entry name" value="LRR_RI"/>
    <property type="match status" value="6"/>
</dbReference>
<dbReference type="InterPro" id="IPR032675">
    <property type="entry name" value="LRR_dom_sf"/>
</dbReference>
<proteinExistence type="predicted"/>
<dbReference type="EMBL" id="HBHK01010729">
    <property type="protein sequence ID" value="CAD9679887.1"/>
    <property type="molecule type" value="Transcribed_RNA"/>
</dbReference>